<dbReference type="RefSeq" id="XP_025425296.1">
    <property type="nucleotide sequence ID" value="XM_025569511.1"/>
</dbReference>
<dbReference type="GeneID" id="112694128"/>
<name>A0A8B8GRR7_9HEMI</name>
<keyword evidence="3" id="KW-0677">Repeat</keyword>
<dbReference type="Proteomes" id="UP000694846">
    <property type="component" value="Unplaced"/>
</dbReference>
<dbReference type="AlphaFoldDB" id="A0A8B8GRR7"/>
<evidence type="ECO:0000256" key="2">
    <source>
        <dbReference type="ARBA" id="ARBA00022574"/>
    </source>
</evidence>
<evidence type="ECO:0000256" key="5">
    <source>
        <dbReference type="SAM" id="MobiDB-lite"/>
    </source>
</evidence>
<feature type="repeat" description="WD" evidence="4">
    <location>
        <begin position="209"/>
        <end position="251"/>
    </location>
</feature>
<organism evidence="6 7">
    <name type="scientific">Sipha flava</name>
    <name type="common">yellow sugarcane aphid</name>
    <dbReference type="NCBI Taxonomy" id="143950"/>
    <lineage>
        <taxon>Eukaryota</taxon>
        <taxon>Metazoa</taxon>
        <taxon>Ecdysozoa</taxon>
        <taxon>Arthropoda</taxon>
        <taxon>Hexapoda</taxon>
        <taxon>Insecta</taxon>
        <taxon>Pterygota</taxon>
        <taxon>Neoptera</taxon>
        <taxon>Paraneoptera</taxon>
        <taxon>Hemiptera</taxon>
        <taxon>Sternorrhyncha</taxon>
        <taxon>Aphidomorpha</taxon>
        <taxon>Aphidoidea</taxon>
        <taxon>Aphididae</taxon>
        <taxon>Sipha</taxon>
    </lineage>
</organism>
<dbReference type="SUPFAM" id="SSF50978">
    <property type="entry name" value="WD40 repeat-like"/>
    <property type="match status" value="1"/>
</dbReference>
<accession>A0A8B8GRR7</accession>
<dbReference type="PANTHER" id="PTHR22889">
    <property type="entry name" value="WD REPEAT-CONTAINING PROTEIN 89"/>
    <property type="match status" value="1"/>
</dbReference>
<dbReference type="OrthoDB" id="25131at2759"/>
<dbReference type="InterPro" id="IPR036322">
    <property type="entry name" value="WD40_repeat_dom_sf"/>
</dbReference>
<evidence type="ECO:0000256" key="4">
    <source>
        <dbReference type="PROSITE-ProRule" id="PRU00221"/>
    </source>
</evidence>
<dbReference type="SMART" id="SM00320">
    <property type="entry name" value="WD40"/>
    <property type="match status" value="4"/>
</dbReference>
<dbReference type="PANTHER" id="PTHR22889:SF0">
    <property type="entry name" value="WD REPEAT-CONTAINING PROTEIN 89"/>
    <property type="match status" value="1"/>
</dbReference>
<dbReference type="InterPro" id="IPR019775">
    <property type="entry name" value="WD40_repeat_CS"/>
</dbReference>
<keyword evidence="6" id="KW-1185">Reference proteome</keyword>
<proteinExistence type="predicted"/>
<feature type="region of interest" description="Disordered" evidence="5">
    <location>
        <begin position="1"/>
        <end position="38"/>
    </location>
</feature>
<feature type="compositionally biased region" description="Low complexity" evidence="5">
    <location>
        <begin position="11"/>
        <end position="25"/>
    </location>
</feature>
<dbReference type="Gene3D" id="2.130.10.10">
    <property type="entry name" value="YVTN repeat-like/Quinoprotein amine dehydrogenase"/>
    <property type="match status" value="1"/>
</dbReference>
<dbReference type="InterPro" id="IPR001680">
    <property type="entry name" value="WD40_rpt"/>
</dbReference>
<evidence type="ECO:0000256" key="3">
    <source>
        <dbReference type="ARBA" id="ARBA00022737"/>
    </source>
</evidence>
<protein>
    <recommendedName>
        <fullName evidence="1">WD repeat-containing protein 89</fullName>
    </recommendedName>
</protein>
<dbReference type="InterPro" id="IPR039328">
    <property type="entry name" value="WDR89"/>
</dbReference>
<gene>
    <name evidence="7" type="primary">LOC112694128</name>
</gene>
<dbReference type="Pfam" id="PF00400">
    <property type="entry name" value="WD40"/>
    <property type="match status" value="3"/>
</dbReference>
<evidence type="ECO:0000256" key="1">
    <source>
        <dbReference type="ARBA" id="ARBA00021125"/>
    </source>
</evidence>
<dbReference type="PROSITE" id="PS00678">
    <property type="entry name" value="WD_REPEATS_1"/>
    <property type="match status" value="1"/>
</dbReference>
<evidence type="ECO:0000313" key="7">
    <source>
        <dbReference type="RefSeq" id="XP_025425296.1"/>
    </source>
</evidence>
<dbReference type="PROSITE" id="PS50082">
    <property type="entry name" value="WD_REPEATS_2"/>
    <property type="match status" value="2"/>
</dbReference>
<dbReference type="InterPro" id="IPR015943">
    <property type="entry name" value="WD40/YVTN_repeat-like_dom_sf"/>
</dbReference>
<evidence type="ECO:0000313" key="6">
    <source>
        <dbReference type="Proteomes" id="UP000694846"/>
    </source>
</evidence>
<reference evidence="7" key="1">
    <citation type="submission" date="2025-08" db="UniProtKB">
        <authorList>
            <consortium name="RefSeq"/>
        </authorList>
    </citation>
    <scope>IDENTIFICATION</scope>
    <source>
        <tissue evidence="7">Whole body</tissue>
    </source>
</reference>
<sequence>MTLNFITDGETLNSSSDSDSTNQSLINEENVSDGSEDDINSYPFVFDESKEIHYKIKYKQIFEEDININEVYILNLDAQKLGQSLRVATAHTDHTCRVYGIEAGSKSFTECLDHEDQIIDVKFGSKDSQISSIVFTGSDNGTIKLWDLRLKEKCISVFKDETDGSPKPITCFDVSCDGRFIVAGTEVLKDDSFLLFWDIRTTNLLGGYWDTHYGDITQVRFHPTEDKTIISGSTDGIINLFDVTQTTEKDALQSSYNTNSSISNLRWLKNKNEDSVISCITHTEDLQLWCTTDSSPFLTIPRDTVSSSMNITPAGYNQVINCHQTDKNGNMMLLVGINYGRGEHLQSLTMTDGPELLPRTVFKNNKQIVRCSWYEKDSGFLVTGGEANILNIWVPSDENNLDTTPNKNSLKILPKISLRNDTSKPY</sequence>
<feature type="repeat" description="WD" evidence="4">
    <location>
        <begin position="111"/>
        <end position="149"/>
    </location>
</feature>
<keyword evidence="2 4" id="KW-0853">WD repeat</keyword>